<reference evidence="3" key="2">
    <citation type="submission" date="2024-10" db="UniProtKB">
        <authorList>
            <consortium name="EnsemblProtists"/>
        </authorList>
    </citation>
    <scope>IDENTIFICATION</scope>
</reference>
<dbReference type="HOGENOM" id="CLU_862199_0_0_1"/>
<evidence type="ECO:0000256" key="2">
    <source>
        <dbReference type="SAM" id="SignalP"/>
    </source>
</evidence>
<feature type="signal peptide" evidence="2">
    <location>
        <begin position="1"/>
        <end position="22"/>
    </location>
</feature>
<name>A0A0D3JB97_EMIH1</name>
<sequence>MIYLLGALAPALLVPASPPVRARVVRMSETDAKAAWLAKNLPTWSGAGKVSADLAEGQAVPAWLSDGLGKVSTWSQAAGALRQAAAEFSALAEACGSGDDVACATLTREEASKRAWLERLDAPTWAKTASPAPLAALSEAEAKAAWLANAPSWGKAATALSSVWQAEATEVAALTDACGSGDEAACDTLTREEEAKRAWLSRLDTPNWGRAPEAAELAAAPAEPEAAPAASAAEAEAKAKWLASLDAPSWGKAAAEPAAPAGPAAEPAAPAAAAAAEEAAKARWLASLDAPSWGKEAAAATAPAEPAASAAAAPAEAEAEAKA</sequence>
<organism evidence="3 4">
    <name type="scientific">Emiliania huxleyi (strain CCMP1516)</name>
    <dbReference type="NCBI Taxonomy" id="280463"/>
    <lineage>
        <taxon>Eukaryota</taxon>
        <taxon>Haptista</taxon>
        <taxon>Haptophyta</taxon>
        <taxon>Prymnesiophyceae</taxon>
        <taxon>Isochrysidales</taxon>
        <taxon>Noelaerhabdaceae</taxon>
        <taxon>Emiliania</taxon>
    </lineage>
</organism>
<feature type="compositionally biased region" description="Low complexity" evidence="1">
    <location>
        <begin position="296"/>
        <end position="316"/>
    </location>
</feature>
<dbReference type="AlphaFoldDB" id="A0A0D3JB97"/>
<keyword evidence="2" id="KW-0732">Signal</keyword>
<dbReference type="EnsemblProtists" id="EOD20782">
    <property type="protein sequence ID" value="EOD20782"/>
    <property type="gene ID" value="EMIHUDRAFT_123885"/>
</dbReference>
<keyword evidence="4" id="KW-1185">Reference proteome</keyword>
<evidence type="ECO:0000313" key="4">
    <source>
        <dbReference type="Proteomes" id="UP000013827"/>
    </source>
</evidence>
<feature type="region of interest" description="Disordered" evidence="1">
    <location>
        <begin position="292"/>
        <end position="323"/>
    </location>
</feature>
<feature type="compositionally biased region" description="Low complexity" evidence="1">
    <location>
        <begin position="253"/>
        <end position="277"/>
    </location>
</feature>
<evidence type="ECO:0000313" key="3">
    <source>
        <dbReference type="EnsemblProtists" id="EOD20782"/>
    </source>
</evidence>
<evidence type="ECO:0000256" key="1">
    <source>
        <dbReference type="SAM" id="MobiDB-lite"/>
    </source>
</evidence>
<dbReference type="KEGG" id="ehx:EMIHUDRAFT_123885"/>
<dbReference type="PaxDb" id="2903-EOD20782"/>
<accession>A0A0D3JB97</accession>
<feature type="region of interest" description="Disordered" evidence="1">
    <location>
        <begin position="253"/>
        <end position="280"/>
    </location>
</feature>
<protein>
    <submittedName>
        <fullName evidence="3">Uncharacterized protein</fullName>
    </submittedName>
</protein>
<proteinExistence type="predicted"/>
<dbReference type="Proteomes" id="UP000013827">
    <property type="component" value="Unassembled WGS sequence"/>
</dbReference>
<feature type="chain" id="PRO_5044221436" evidence="2">
    <location>
        <begin position="23"/>
        <end position="323"/>
    </location>
</feature>
<dbReference type="GeneID" id="17266329"/>
<reference evidence="4" key="1">
    <citation type="journal article" date="2013" name="Nature">
        <title>Pan genome of the phytoplankton Emiliania underpins its global distribution.</title>
        <authorList>
            <person name="Read B.A."/>
            <person name="Kegel J."/>
            <person name="Klute M.J."/>
            <person name="Kuo A."/>
            <person name="Lefebvre S.C."/>
            <person name="Maumus F."/>
            <person name="Mayer C."/>
            <person name="Miller J."/>
            <person name="Monier A."/>
            <person name="Salamov A."/>
            <person name="Young J."/>
            <person name="Aguilar M."/>
            <person name="Claverie J.M."/>
            <person name="Frickenhaus S."/>
            <person name="Gonzalez K."/>
            <person name="Herman E.K."/>
            <person name="Lin Y.C."/>
            <person name="Napier J."/>
            <person name="Ogata H."/>
            <person name="Sarno A.F."/>
            <person name="Shmutz J."/>
            <person name="Schroeder D."/>
            <person name="de Vargas C."/>
            <person name="Verret F."/>
            <person name="von Dassow P."/>
            <person name="Valentin K."/>
            <person name="Van de Peer Y."/>
            <person name="Wheeler G."/>
            <person name="Dacks J.B."/>
            <person name="Delwiche C.F."/>
            <person name="Dyhrman S.T."/>
            <person name="Glockner G."/>
            <person name="John U."/>
            <person name="Richards T."/>
            <person name="Worden A.Z."/>
            <person name="Zhang X."/>
            <person name="Grigoriev I.V."/>
            <person name="Allen A.E."/>
            <person name="Bidle K."/>
            <person name="Borodovsky M."/>
            <person name="Bowler C."/>
            <person name="Brownlee C."/>
            <person name="Cock J.M."/>
            <person name="Elias M."/>
            <person name="Gladyshev V.N."/>
            <person name="Groth M."/>
            <person name="Guda C."/>
            <person name="Hadaegh A."/>
            <person name="Iglesias-Rodriguez M.D."/>
            <person name="Jenkins J."/>
            <person name="Jones B.M."/>
            <person name="Lawson T."/>
            <person name="Leese F."/>
            <person name="Lindquist E."/>
            <person name="Lobanov A."/>
            <person name="Lomsadze A."/>
            <person name="Malik S.B."/>
            <person name="Marsh M.E."/>
            <person name="Mackinder L."/>
            <person name="Mock T."/>
            <person name="Mueller-Roeber B."/>
            <person name="Pagarete A."/>
            <person name="Parker M."/>
            <person name="Probert I."/>
            <person name="Quesneville H."/>
            <person name="Raines C."/>
            <person name="Rensing S.A."/>
            <person name="Riano-Pachon D.M."/>
            <person name="Richier S."/>
            <person name="Rokitta S."/>
            <person name="Shiraiwa Y."/>
            <person name="Soanes D.M."/>
            <person name="van der Giezen M."/>
            <person name="Wahlund T.M."/>
            <person name="Williams B."/>
            <person name="Wilson W."/>
            <person name="Wolfe G."/>
            <person name="Wurch L.L."/>
        </authorList>
    </citation>
    <scope>NUCLEOTIDE SEQUENCE</scope>
</reference>
<dbReference type="RefSeq" id="XP_005773211.1">
    <property type="nucleotide sequence ID" value="XM_005773154.1"/>
</dbReference>